<dbReference type="InterPro" id="IPR036965">
    <property type="entry name" value="Terpene_synth_N_sf"/>
</dbReference>
<dbReference type="InterPro" id="IPR008930">
    <property type="entry name" value="Terpenoid_cyclase/PrenylTrfase"/>
</dbReference>
<dbReference type="InterPro" id="IPR050148">
    <property type="entry name" value="Terpene_synthase-like"/>
</dbReference>
<dbReference type="InterPro" id="IPR008949">
    <property type="entry name" value="Isoprenoid_synthase_dom_sf"/>
</dbReference>
<comment type="cofactor">
    <cofactor evidence="1">
        <name>Mg(2+)</name>
        <dbReference type="ChEBI" id="CHEBI:18420"/>
    </cofactor>
</comment>
<dbReference type="InterPro" id="IPR001906">
    <property type="entry name" value="Terpene_synth_N"/>
</dbReference>
<proteinExistence type="predicted"/>
<reference evidence="7 8" key="1">
    <citation type="journal article" date="2022" name="Nat. Genet.">
        <title>Improved pea reference genome and pan-genome highlight genomic features and evolutionary characteristics.</title>
        <authorList>
            <person name="Yang T."/>
            <person name="Liu R."/>
            <person name="Luo Y."/>
            <person name="Hu S."/>
            <person name="Wang D."/>
            <person name="Wang C."/>
            <person name="Pandey M.K."/>
            <person name="Ge S."/>
            <person name="Xu Q."/>
            <person name="Li N."/>
            <person name="Li G."/>
            <person name="Huang Y."/>
            <person name="Saxena R.K."/>
            <person name="Ji Y."/>
            <person name="Li M."/>
            <person name="Yan X."/>
            <person name="He Y."/>
            <person name="Liu Y."/>
            <person name="Wang X."/>
            <person name="Xiang C."/>
            <person name="Varshney R.K."/>
            <person name="Ding H."/>
            <person name="Gao S."/>
            <person name="Zong X."/>
        </authorList>
    </citation>
    <scope>NUCLEOTIDE SEQUENCE [LARGE SCALE GENOMIC DNA]</scope>
    <source>
        <strain evidence="7 8">cv. Zhongwan 6</strain>
    </source>
</reference>
<evidence type="ECO:0000256" key="4">
    <source>
        <dbReference type="ARBA" id="ARBA00023239"/>
    </source>
</evidence>
<dbReference type="GO" id="GO:0000287">
    <property type="term" value="F:magnesium ion binding"/>
    <property type="evidence" value="ECO:0007669"/>
    <property type="project" value="InterPro"/>
</dbReference>
<dbReference type="Pfam" id="PF03936">
    <property type="entry name" value="Terpene_synth_C"/>
    <property type="match status" value="1"/>
</dbReference>
<protein>
    <recommendedName>
        <fullName evidence="9">(+)-delta-cadinene synthase</fullName>
    </recommendedName>
</protein>
<keyword evidence="8" id="KW-1185">Reference proteome</keyword>
<keyword evidence="3" id="KW-0460">Magnesium</keyword>
<dbReference type="Proteomes" id="UP001058974">
    <property type="component" value="Chromosome 7"/>
</dbReference>
<evidence type="ECO:0000256" key="1">
    <source>
        <dbReference type="ARBA" id="ARBA00001946"/>
    </source>
</evidence>
<name>A0A9D4VNY6_PEA</name>
<evidence type="ECO:0000313" key="8">
    <source>
        <dbReference type="Proteomes" id="UP001058974"/>
    </source>
</evidence>
<organism evidence="7 8">
    <name type="scientific">Pisum sativum</name>
    <name type="common">Garden pea</name>
    <name type="synonym">Lathyrus oleraceus</name>
    <dbReference type="NCBI Taxonomy" id="3888"/>
    <lineage>
        <taxon>Eukaryota</taxon>
        <taxon>Viridiplantae</taxon>
        <taxon>Streptophyta</taxon>
        <taxon>Embryophyta</taxon>
        <taxon>Tracheophyta</taxon>
        <taxon>Spermatophyta</taxon>
        <taxon>Magnoliopsida</taxon>
        <taxon>eudicotyledons</taxon>
        <taxon>Gunneridae</taxon>
        <taxon>Pentapetalae</taxon>
        <taxon>rosids</taxon>
        <taxon>fabids</taxon>
        <taxon>Fabales</taxon>
        <taxon>Fabaceae</taxon>
        <taxon>Papilionoideae</taxon>
        <taxon>50 kb inversion clade</taxon>
        <taxon>NPAAA clade</taxon>
        <taxon>Hologalegina</taxon>
        <taxon>IRL clade</taxon>
        <taxon>Fabeae</taxon>
        <taxon>Lathyrus</taxon>
    </lineage>
</organism>
<dbReference type="Gene3D" id="1.50.10.130">
    <property type="entry name" value="Terpene synthase, N-terminal domain"/>
    <property type="match status" value="1"/>
</dbReference>
<evidence type="ECO:0000313" key="7">
    <source>
        <dbReference type="EMBL" id="KAI5387464.1"/>
    </source>
</evidence>
<dbReference type="GO" id="GO:0016114">
    <property type="term" value="P:terpenoid biosynthetic process"/>
    <property type="evidence" value="ECO:0007669"/>
    <property type="project" value="InterPro"/>
</dbReference>
<dbReference type="InterPro" id="IPR005630">
    <property type="entry name" value="Terpene_synthase_metal-bd"/>
</dbReference>
<accession>A0A9D4VNY6</accession>
<dbReference type="GO" id="GO:0051707">
    <property type="term" value="P:response to other organism"/>
    <property type="evidence" value="ECO:0007669"/>
    <property type="project" value="UniProtKB-ARBA"/>
</dbReference>
<keyword evidence="2" id="KW-0479">Metal-binding</keyword>
<dbReference type="AlphaFoldDB" id="A0A9D4VNY6"/>
<evidence type="ECO:0008006" key="9">
    <source>
        <dbReference type="Google" id="ProtNLM"/>
    </source>
</evidence>
<dbReference type="PANTHER" id="PTHR31225:SF221">
    <property type="entry name" value="(-)-GERMACRENE D SYNTHASE"/>
    <property type="match status" value="1"/>
</dbReference>
<dbReference type="Gramene" id="Psat07G0354800-T3">
    <property type="protein sequence ID" value="KAI5387464.1"/>
    <property type="gene ID" value="KIW84_073548"/>
</dbReference>
<evidence type="ECO:0000256" key="3">
    <source>
        <dbReference type="ARBA" id="ARBA00022842"/>
    </source>
</evidence>
<dbReference type="Pfam" id="PF01397">
    <property type="entry name" value="Terpene_synth"/>
    <property type="match status" value="1"/>
</dbReference>
<feature type="domain" description="Terpene synthase N-terminal" evidence="5">
    <location>
        <begin position="1"/>
        <end position="128"/>
    </location>
</feature>
<evidence type="ECO:0000256" key="2">
    <source>
        <dbReference type="ARBA" id="ARBA00022723"/>
    </source>
</evidence>
<comment type="caution">
    <text evidence="7">The sequence shown here is derived from an EMBL/GenBank/DDBJ whole genome shotgun (WGS) entry which is preliminary data.</text>
</comment>
<gene>
    <name evidence="7" type="ORF">KIW84_073548</name>
</gene>
<feature type="domain" description="Terpene synthase metal-binding" evidence="6">
    <location>
        <begin position="185"/>
        <end position="258"/>
    </location>
</feature>
<sequence>QRLGLYHHFEHEIGELLQHIHNNYVQNGTITLNFNEDLHSIALVFRLLRQHGYPILPDVFQKFKNEQGNFNETLVGDVEGMLSLYEATHLRIHGEEILDEALSFTSSHLKMMTTQLSPSLATKINHSLKRPLFKNMPRLVARNYISTYEEDPSHDATLLLLAKLDFNLLQKQHQKELGDISKWWKDLDFETKLPFARNRIVEAYFWILGVYFESQYSVGRKIMTKVISMTSVIDDIYDNYGTIDELQLFTQAIQRFEVFGVSTFQY</sequence>
<dbReference type="EMBL" id="JAMSHJ010000007">
    <property type="protein sequence ID" value="KAI5387464.1"/>
    <property type="molecule type" value="Genomic_DNA"/>
</dbReference>
<dbReference type="PANTHER" id="PTHR31225">
    <property type="entry name" value="OS04G0344100 PROTEIN-RELATED"/>
    <property type="match status" value="1"/>
</dbReference>
<evidence type="ECO:0000259" key="6">
    <source>
        <dbReference type="Pfam" id="PF03936"/>
    </source>
</evidence>
<dbReference type="SUPFAM" id="SSF48239">
    <property type="entry name" value="Terpenoid cyclases/Protein prenyltransferases"/>
    <property type="match status" value="1"/>
</dbReference>
<dbReference type="Gene3D" id="1.10.600.10">
    <property type="entry name" value="Farnesyl Diphosphate Synthase"/>
    <property type="match status" value="1"/>
</dbReference>
<evidence type="ECO:0000259" key="5">
    <source>
        <dbReference type="Pfam" id="PF01397"/>
    </source>
</evidence>
<feature type="non-terminal residue" evidence="7">
    <location>
        <position position="1"/>
    </location>
</feature>
<dbReference type="GO" id="GO:0010333">
    <property type="term" value="F:terpene synthase activity"/>
    <property type="evidence" value="ECO:0007669"/>
    <property type="project" value="InterPro"/>
</dbReference>
<dbReference type="SUPFAM" id="SSF48576">
    <property type="entry name" value="Terpenoid synthases"/>
    <property type="match status" value="1"/>
</dbReference>
<keyword evidence="4" id="KW-0456">Lyase</keyword>
<dbReference type="FunFam" id="1.50.10.130:FF:000001">
    <property type="entry name" value="Isoprene synthase, chloroplastic"/>
    <property type="match status" value="1"/>
</dbReference>